<organism evidence="3 4">
    <name type="scientific">Vitis vinifera</name>
    <name type="common">Grape</name>
    <dbReference type="NCBI Taxonomy" id="29760"/>
    <lineage>
        <taxon>Eukaryota</taxon>
        <taxon>Viridiplantae</taxon>
        <taxon>Streptophyta</taxon>
        <taxon>Embryophyta</taxon>
        <taxon>Tracheophyta</taxon>
        <taxon>Spermatophyta</taxon>
        <taxon>Magnoliopsida</taxon>
        <taxon>eudicotyledons</taxon>
        <taxon>Gunneridae</taxon>
        <taxon>Pentapetalae</taxon>
        <taxon>rosids</taxon>
        <taxon>Vitales</taxon>
        <taxon>Vitaceae</taxon>
        <taxon>Viteae</taxon>
        <taxon>Vitis</taxon>
    </lineage>
</organism>
<evidence type="ECO:0000313" key="3">
    <source>
        <dbReference type="EMBL" id="RVW55227.1"/>
    </source>
</evidence>
<dbReference type="InterPro" id="IPR028107">
    <property type="entry name" value="Spatacsin_C_dom"/>
</dbReference>
<proteinExistence type="predicted"/>
<dbReference type="AlphaFoldDB" id="A0A438F5D8"/>
<dbReference type="PANTHER" id="PTHR13650">
    <property type="entry name" value="SPATACSIN"/>
    <property type="match status" value="1"/>
</dbReference>
<reference evidence="3 4" key="1">
    <citation type="journal article" date="2018" name="PLoS Genet.">
        <title>Population sequencing reveals clonal diversity and ancestral inbreeding in the grapevine cultivar Chardonnay.</title>
        <authorList>
            <person name="Roach M.J."/>
            <person name="Johnson D.L."/>
            <person name="Bohlmann J."/>
            <person name="van Vuuren H.J."/>
            <person name="Jones S.J."/>
            <person name="Pretorius I.S."/>
            <person name="Schmidt S.A."/>
            <person name="Borneman A.R."/>
        </authorList>
    </citation>
    <scope>NUCLEOTIDE SEQUENCE [LARGE SCALE GENOMIC DNA]</scope>
    <source>
        <strain evidence="4">cv. Chardonnay</strain>
        <tissue evidence="3">Leaf</tissue>
    </source>
</reference>
<dbReference type="Proteomes" id="UP000288805">
    <property type="component" value="Unassembled WGS sequence"/>
</dbReference>
<comment type="caution">
    <text evidence="3">The sequence shown here is derived from an EMBL/GenBank/DDBJ whole genome shotgun (WGS) entry which is preliminary data.</text>
</comment>
<protein>
    <recommendedName>
        <fullName evidence="2">Spatacsin C-terminal domain-containing protein</fullName>
    </recommendedName>
</protein>
<gene>
    <name evidence="3" type="ORF">CK203_067012</name>
</gene>
<feature type="region of interest" description="Disordered" evidence="1">
    <location>
        <begin position="185"/>
        <end position="215"/>
    </location>
</feature>
<dbReference type="PANTHER" id="PTHR13650:SF0">
    <property type="entry name" value="SPATACSIN"/>
    <property type="match status" value="1"/>
</dbReference>
<dbReference type="Pfam" id="PF14649">
    <property type="entry name" value="Spatacsin_C"/>
    <property type="match status" value="1"/>
</dbReference>
<evidence type="ECO:0000313" key="4">
    <source>
        <dbReference type="Proteomes" id="UP000288805"/>
    </source>
</evidence>
<sequence length="820" mass="91454">MVAEWKEFLWDVPEERVALWNHCQTLFLGYSFPALQAGLFFLKHAEAVEKDLPTRELHELLLLSLQWLSGLITLSNPVYPLHLLREIETRVWLLAVESEAQVKSEGGDLSFTTSSRDPIIGKSSNIVDRTASIIAKMDNHINAMSCRSLEKNDTKENNQTYHKNPLVVDASFSTAAGGNIKTKRRAKGYVPSRRPVMDTLDKSTDPEDGSSLLDSRNDLQLQDENFKLEVSFSRWAERVGHGELERAVLSLLEFGQITAAKQLQHKLSPGHMPSEFILVDAALNLASVSTPSCEVPISMLDEDVRSVIQSYRIMPDHHLVNPLQVLESLATIFTEGSGRGLCKRIIAVVKAANVLGLSFLEAFNKQPIEVLQLLSLKAQDSFVEANLLVQTHSMPAASIAQILAESFLKGLLAAHRGGYMDSQKEEGPSPLLWRFSDFLEWAELCPSEQEIGHALMRIVITGQEIPHACEVELLILSHHFYKSSTCLDGVDVLVSLAATRVETYVYEGDFACLARLITGVGNFHALNFILGILIENGQLDLLLQKYSAAADTNTGTGEADRGFRMAVPLADKMMHIVEVYNHFNMKHETASLLESRAEQSFKQWFLRNDKDQNEDLLESMRYFIEAAEVHSSIDAGNTTRRACAQASLVSLQIRMPDFQWLNLSETNARRALVEQSRFQEALIVAEGYDLNWPSEWALVLWNQMLKPELTEQFVAEFVAVLPLHPSMLGDLARFYRAEVAARGDQSQFSLATVATGFGDVIDACNKELDKVPDTAGPLVLRKGHGGAYLPLIYSSLLALRKIPLSGFWLESMNSPDKTSF</sequence>
<feature type="compositionally biased region" description="Basic and acidic residues" evidence="1">
    <location>
        <begin position="195"/>
        <end position="205"/>
    </location>
</feature>
<feature type="domain" description="Spatacsin C-terminal" evidence="2">
    <location>
        <begin position="451"/>
        <end position="736"/>
    </location>
</feature>
<name>A0A438F5D8_VITVI</name>
<dbReference type="InterPro" id="IPR028103">
    <property type="entry name" value="Spatacsin"/>
</dbReference>
<evidence type="ECO:0000259" key="2">
    <source>
        <dbReference type="Pfam" id="PF14649"/>
    </source>
</evidence>
<evidence type="ECO:0000256" key="1">
    <source>
        <dbReference type="SAM" id="MobiDB-lite"/>
    </source>
</evidence>
<accession>A0A438F5D8</accession>
<dbReference type="EMBL" id="QGNW01001119">
    <property type="protein sequence ID" value="RVW55227.1"/>
    <property type="molecule type" value="Genomic_DNA"/>
</dbReference>